<evidence type="ECO:0000256" key="4">
    <source>
        <dbReference type="ARBA" id="ARBA00022840"/>
    </source>
</evidence>
<evidence type="ECO:0000256" key="3">
    <source>
        <dbReference type="ARBA" id="ARBA00022741"/>
    </source>
</evidence>
<dbReference type="Gene3D" id="3.40.850.10">
    <property type="entry name" value="Kinesin motor domain"/>
    <property type="match status" value="1"/>
</dbReference>
<keyword evidence="10" id="KW-1185">Reference proteome</keyword>
<evidence type="ECO:0000259" key="8">
    <source>
        <dbReference type="PROSITE" id="PS50067"/>
    </source>
</evidence>
<evidence type="ECO:0000256" key="7">
    <source>
        <dbReference type="SAM" id="Coils"/>
    </source>
</evidence>
<dbReference type="Pfam" id="PF00225">
    <property type="entry name" value="Kinesin"/>
    <property type="match status" value="1"/>
</dbReference>
<keyword evidence="3" id="KW-0547">Nucleotide-binding</keyword>
<keyword evidence="4" id="KW-0067">ATP-binding</keyword>
<gene>
    <name evidence="9" type="ORF">BASA50_002544</name>
</gene>
<dbReference type="PANTHER" id="PTHR47969">
    <property type="entry name" value="CHROMOSOME-ASSOCIATED KINESIN KIF4A-RELATED"/>
    <property type="match status" value="1"/>
</dbReference>
<comment type="similarity">
    <text evidence="6">Belongs to the TRAFAC class myosin-kinesin ATPase superfamily. Kinesin family.</text>
</comment>
<keyword evidence="2" id="KW-0963">Cytoplasm</keyword>
<dbReference type="SMART" id="SM00129">
    <property type="entry name" value="KISc"/>
    <property type="match status" value="1"/>
</dbReference>
<feature type="domain" description="Kinesin motor" evidence="8">
    <location>
        <begin position="42"/>
        <end position="420"/>
    </location>
</feature>
<dbReference type="PANTHER" id="PTHR47969:SF15">
    <property type="entry name" value="CHROMOSOME-ASSOCIATED KINESIN KIF4A-RELATED"/>
    <property type="match status" value="1"/>
</dbReference>
<sequence length="677" mass="76277">MSRLPIPSRRGSLCSEYSTKSDKLASCDRVEYEAILPKTTTNVRVCVRICPDGVQELSCAKCRGNPLNATPFKSASSTRTLSSRKPLSSTSCRKIGIQQKKIIVEGLYCKTEYGFDSVYGEASCQSEIFDVEIIPMIDSFFACNDCTFVCYSRSGKTYTMGIDPPRAQLQPCVVHGSHAVDEAIGVVPRAISLLFDTIQKTNSSSTTSVSISFLELYNEELKDLLKGSVSKSPYFRPTSRIQIQKQKNGRVFINGAIEMPVSSKIDAIKCLQRGIMARSTAFTCASAASSRSHAIIYITLKRRINHATTITSRFHFFDLASLENFKNTKRTGEELVERVSINQDLLKLDKVISAITKNTIRSPNTISEIGLYQESKLARLLQNNIEGNSKTLILACISMHDSDYEETIDTLKYATTSKTIQNSYQSNLDYAVQDKHYLNELYSRIKDLEIENNRLNHQFPKYKIELGFPKEMETQVLKLSKTVQILETEVSRLAECKNNAELVDRVDTKDLEEQGVFQQKYLGDSDHSDTRLTYPKVSNETLILERSWDPAPLPPVPSVTRVPLNLRYTNSTSALLNDTSRLRDSIETSFPSSLDIHNDTKIAATESRIPFICNTLNRTLYIEPKLNSLKPKFIEKMTLSPERSTPIDLPDALKLDSTSVREQILCDTFVSRHLYYL</sequence>
<protein>
    <recommendedName>
        <fullName evidence="8">Kinesin motor domain-containing protein</fullName>
    </recommendedName>
</protein>
<comment type="caution">
    <text evidence="9">The sequence shown here is derived from an EMBL/GenBank/DDBJ whole genome shotgun (WGS) entry which is preliminary data.</text>
</comment>
<reference evidence="9 10" key="1">
    <citation type="submission" date="2021-02" db="EMBL/GenBank/DDBJ databases">
        <title>Variation within the Batrachochytrium salamandrivorans European outbreak.</title>
        <authorList>
            <person name="Kelly M."/>
            <person name="Pasmans F."/>
            <person name="Shea T.P."/>
            <person name="Munoz J.F."/>
            <person name="Carranza S."/>
            <person name="Cuomo C.A."/>
            <person name="Martel A."/>
        </authorList>
    </citation>
    <scope>NUCLEOTIDE SEQUENCE [LARGE SCALE GENOMIC DNA]</scope>
    <source>
        <strain evidence="9 10">AMFP18/2</strain>
    </source>
</reference>
<evidence type="ECO:0000256" key="2">
    <source>
        <dbReference type="ARBA" id="ARBA00022490"/>
    </source>
</evidence>
<organism evidence="9 10">
    <name type="scientific">Batrachochytrium salamandrivorans</name>
    <dbReference type="NCBI Taxonomy" id="1357716"/>
    <lineage>
        <taxon>Eukaryota</taxon>
        <taxon>Fungi</taxon>
        <taxon>Fungi incertae sedis</taxon>
        <taxon>Chytridiomycota</taxon>
        <taxon>Chytridiomycota incertae sedis</taxon>
        <taxon>Chytridiomycetes</taxon>
        <taxon>Rhizophydiales</taxon>
        <taxon>Rhizophydiales incertae sedis</taxon>
        <taxon>Batrachochytrium</taxon>
    </lineage>
</organism>
<evidence type="ECO:0000313" key="10">
    <source>
        <dbReference type="Proteomes" id="UP001648503"/>
    </source>
</evidence>
<dbReference type="Proteomes" id="UP001648503">
    <property type="component" value="Unassembled WGS sequence"/>
</dbReference>
<dbReference type="InterPro" id="IPR001752">
    <property type="entry name" value="Kinesin_motor_dom"/>
</dbReference>
<evidence type="ECO:0000256" key="1">
    <source>
        <dbReference type="ARBA" id="ARBA00004496"/>
    </source>
</evidence>
<evidence type="ECO:0000256" key="5">
    <source>
        <dbReference type="ARBA" id="ARBA00023054"/>
    </source>
</evidence>
<comment type="subcellular location">
    <subcellularLocation>
        <location evidence="1">Cytoplasm</location>
    </subcellularLocation>
</comment>
<comment type="caution">
    <text evidence="6">Lacks conserved residue(s) required for the propagation of feature annotation.</text>
</comment>
<dbReference type="SUPFAM" id="SSF52540">
    <property type="entry name" value="P-loop containing nucleoside triphosphate hydrolases"/>
    <property type="match status" value="1"/>
</dbReference>
<proteinExistence type="inferred from homology"/>
<dbReference type="EMBL" id="JAFCIX010000047">
    <property type="protein sequence ID" value="KAH6600152.1"/>
    <property type="molecule type" value="Genomic_DNA"/>
</dbReference>
<name>A0ABQ8FL37_9FUNG</name>
<evidence type="ECO:0000313" key="9">
    <source>
        <dbReference type="EMBL" id="KAH6600152.1"/>
    </source>
</evidence>
<evidence type="ECO:0000256" key="6">
    <source>
        <dbReference type="PROSITE-ProRule" id="PRU00283"/>
    </source>
</evidence>
<dbReference type="InterPro" id="IPR027640">
    <property type="entry name" value="Kinesin-like_fam"/>
</dbReference>
<dbReference type="InterPro" id="IPR027417">
    <property type="entry name" value="P-loop_NTPase"/>
</dbReference>
<feature type="coiled-coil region" evidence="7">
    <location>
        <begin position="438"/>
        <end position="465"/>
    </location>
</feature>
<dbReference type="PROSITE" id="PS50067">
    <property type="entry name" value="KINESIN_MOTOR_2"/>
    <property type="match status" value="1"/>
</dbReference>
<dbReference type="PRINTS" id="PR00380">
    <property type="entry name" value="KINESINHEAVY"/>
</dbReference>
<keyword evidence="5 7" id="KW-0175">Coiled coil</keyword>
<dbReference type="InterPro" id="IPR036961">
    <property type="entry name" value="Kinesin_motor_dom_sf"/>
</dbReference>
<accession>A0ABQ8FL37</accession>